<dbReference type="EMBL" id="WUBL01000028">
    <property type="protein sequence ID" value="KAF2970068.1"/>
    <property type="molecule type" value="Genomic_DNA"/>
</dbReference>
<evidence type="ECO:0000313" key="2">
    <source>
        <dbReference type="Proteomes" id="UP000481858"/>
    </source>
</evidence>
<organism evidence="1 2">
    <name type="scientific">Xylaria multiplex</name>
    <dbReference type="NCBI Taxonomy" id="323545"/>
    <lineage>
        <taxon>Eukaryota</taxon>
        <taxon>Fungi</taxon>
        <taxon>Dikarya</taxon>
        <taxon>Ascomycota</taxon>
        <taxon>Pezizomycotina</taxon>
        <taxon>Sordariomycetes</taxon>
        <taxon>Xylariomycetidae</taxon>
        <taxon>Xylariales</taxon>
        <taxon>Xylariaceae</taxon>
        <taxon>Xylaria</taxon>
    </lineage>
</organism>
<accession>A0A7C8MTC5</accession>
<gene>
    <name evidence="1" type="ORF">GQX73_g3520</name>
</gene>
<dbReference type="InParanoid" id="A0A7C8MTC5"/>
<keyword evidence="2" id="KW-1185">Reference proteome</keyword>
<evidence type="ECO:0000313" key="1">
    <source>
        <dbReference type="EMBL" id="KAF2970068.1"/>
    </source>
</evidence>
<reference evidence="1 2" key="1">
    <citation type="submission" date="2019-12" db="EMBL/GenBank/DDBJ databases">
        <title>Draft genome sequence of the ascomycete Xylaria multiplex DSM 110363.</title>
        <authorList>
            <person name="Buettner E."/>
            <person name="Kellner H."/>
        </authorList>
    </citation>
    <scope>NUCLEOTIDE SEQUENCE [LARGE SCALE GENOMIC DNA]</scope>
    <source>
        <strain evidence="1 2">DSM 110363</strain>
    </source>
</reference>
<name>A0A7C8MTC5_9PEZI</name>
<protein>
    <submittedName>
        <fullName evidence="1">Uncharacterized protein</fullName>
    </submittedName>
</protein>
<sequence>MATAVQAPITIPSLHVPPTIEDLKQSSLMYNLLPDDADQRQVQEVHTQQLAAILERFNVQDKFGIHLIHGHLQLEADSIMLGTALTSVRGCWTKPTSIDDIDPAGIHGHIFKLTSKGELQAYEYREGPTMNLAGVDAAFFHELIQYLKTNNLVDLLGLQVLAKEVPEMMCEFVVEENGTVMLDARDVKGWTPFRTTGFFCAPGMTGLNNSESHAKTTRDTHKVFVGGKIGKEDPLMDALRAEGIVY</sequence>
<dbReference type="OrthoDB" id="2322999at2759"/>
<dbReference type="AlphaFoldDB" id="A0A7C8MTC5"/>
<proteinExistence type="predicted"/>
<dbReference type="Proteomes" id="UP000481858">
    <property type="component" value="Unassembled WGS sequence"/>
</dbReference>
<comment type="caution">
    <text evidence="1">The sequence shown here is derived from an EMBL/GenBank/DDBJ whole genome shotgun (WGS) entry which is preliminary data.</text>
</comment>